<dbReference type="SMART" id="SM00423">
    <property type="entry name" value="PSI"/>
    <property type="match status" value="2"/>
</dbReference>
<dbReference type="Gene3D" id="3.10.20.90">
    <property type="entry name" value="Phosphatidylinositol 3-kinase Catalytic Subunit, Chain A, domain 1"/>
    <property type="match status" value="1"/>
</dbReference>
<dbReference type="PANTHER" id="PTHR22625">
    <property type="entry name" value="PLEXIN"/>
    <property type="match status" value="1"/>
</dbReference>
<dbReference type="CDD" id="cd12789">
    <property type="entry name" value="RasGAP_plexin_C1"/>
    <property type="match status" value="1"/>
</dbReference>
<dbReference type="EMBL" id="OY882860">
    <property type="protein sequence ID" value="CAK6443103.1"/>
    <property type="molecule type" value="Genomic_DNA"/>
</dbReference>
<feature type="transmembrane region" description="Helical" evidence="9">
    <location>
        <begin position="1092"/>
        <end position="1113"/>
    </location>
</feature>
<feature type="domain" description="Sema" evidence="13">
    <location>
        <begin position="47"/>
        <end position="436"/>
    </location>
</feature>
<evidence type="ECO:0000256" key="6">
    <source>
        <dbReference type="ARBA" id="ARBA00023136"/>
    </source>
</evidence>
<dbReference type="InterPro" id="IPR008936">
    <property type="entry name" value="Rho_GTPase_activation_prot"/>
</dbReference>
<dbReference type="InterPro" id="IPR002165">
    <property type="entry name" value="Plexin_repeat"/>
</dbReference>
<feature type="domain" description="IPT/TIG" evidence="12">
    <location>
        <begin position="850"/>
        <end position="955"/>
    </location>
</feature>
<evidence type="ECO:0008006" key="16">
    <source>
        <dbReference type="Google" id="ProtNLM"/>
    </source>
</evidence>
<keyword evidence="3 9" id="KW-0812">Transmembrane</keyword>
<evidence type="ECO:0000256" key="10">
    <source>
        <dbReference type="SAM" id="SignalP"/>
    </source>
</evidence>
<dbReference type="InterPro" id="IPR001627">
    <property type="entry name" value="Semap_dom"/>
</dbReference>
<evidence type="ECO:0000256" key="9">
    <source>
        <dbReference type="SAM" id="Phobius"/>
    </source>
</evidence>
<dbReference type="InterPro" id="IPR031148">
    <property type="entry name" value="Plexin"/>
</dbReference>
<accession>A0ABN9ZXX7</accession>
<reference evidence="14" key="1">
    <citation type="submission" date="2023-12" db="EMBL/GenBank/DDBJ databases">
        <authorList>
            <person name="Brown T."/>
        </authorList>
    </citation>
    <scope>NUCLEOTIDE SEQUENCE</scope>
</reference>
<dbReference type="InterPro" id="IPR013783">
    <property type="entry name" value="Ig-like_fold"/>
</dbReference>
<dbReference type="SMART" id="SM00630">
    <property type="entry name" value="Sema"/>
    <property type="match status" value="1"/>
</dbReference>
<dbReference type="Gene3D" id="2.130.10.10">
    <property type="entry name" value="YVTN repeat-like/Quinoprotein amine dehydrogenase"/>
    <property type="match status" value="1"/>
</dbReference>
<gene>
    <name evidence="14" type="ORF">MPIPNATIZW_LOCUS11409</name>
</gene>
<dbReference type="Proteomes" id="UP001314169">
    <property type="component" value="Chromosome 3"/>
</dbReference>
<dbReference type="Gene3D" id="1.10.506.10">
    <property type="entry name" value="GTPase Activation - p120gap, domain 1"/>
    <property type="match status" value="1"/>
</dbReference>
<protein>
    <recommendedName>
        <fullName evidence="16">Plexin C1</fullName>
    </recommendedName>
</protein>
<feature type="domain" description="IPT/TIG" evidence="12">
    <location>
        <begin position="760"/>
        <end position="848"/>
    </location>
</feature>
<dbReference type="InterPro" id="IPR036352">
    <property type="entry name" value="Semap_dom_sf"/>
</dbReference>
<feature type="transmembrane region" description="Helical" evidence="9">
    <location>
        <begin position="952"/>
        <end position="973"/>
    </location>
</feature>
<dbReference type="Gene3D" id="2.60.40.10">
    <property type="entry name" value="Immunoglobulins"/>
    <property type="match status" value="1"/>
</dbReference>
<evidence type="ECO:0000313" key="15">
    <source>
        <dbReference type="Proteomes" id="UP001314169"/>
    </source>
</evidence>
<evidence type="ECO:0000256" key="2">
    <source>
        <dbReference type="ARBA" id="ARBA00010297"/>
    </source>
</evidence>
<dbReference type="InterPro" id="IPR002909">
    <property type="entry name" value="IPT_dom"/>
</dbReference>
<keyword evidence="5 9" id="KW-1133">Transmembrane helix</keyword>
<dbReference type="Pfam" id="PF20170">
    <property type="entry name" value="Plexin_RBD"/>
    <property type="match status" value="1"/>
</dbReference>
<feature type="chain" id="PRO_5047042546" description="Plexin C1" evidence="10">
    <location>
        <begin position="36"/>
        <end position="1575"/>
    </location>
</feature>
<evidence type="ECO:0000256" key="1">
    <source>
        <dbReference type="ARBA" id="ARBA00004167"/>
    </source>
</evidence>
<dbReference type="SUPFAM" id="SSF103575">
    <property type="entry name" value="Plexin repeat"/>
    <property type="match status" value="1"/>
</dbReference>
<dbReference type="Pfam" id="PF01833">
    <property type="entry name" value="TIG"/>
    <property type="match status" value="2"/>
</dbReference>
<dbReference type="PANTHER" id="PTHR22625:SF4">
    <property type="entry name" value="PLEXIN-C1"/>
    <property type="match status" value="1"/>
</dbReference>
<evidence type="ECO:0000256" key="7">
    <source>
        <dbReference type="ARBA" id="ARBA00023157"/>
    </source>
</evidence>
<comment type="similarity">
    <text evidence="2">Belongs to the plexin family.</text>
</comment>
<feature type="domain" description="PSI" evidence="11">
    <location>
        <begin position="592"/>
        <end position="636"/>
    </location>
</feature>
<keyword evidence="7" id="KW-1015">Disulfide bond</keyword>
<organism evidence="14 15">
    <name type="scientific">Pipistrellus nathusii</name>
    <name type="common">Nathusius' pipistrelle</name>
    <dbReference type="NCBI Taxonomy" id="59473"/>
    <lineage>
        <taxon>Eukaryota</taxon>
        <taxon>Metazoa</taxon>
        <taxon>Chordata</taxon>
        <taxon>Craniata</taxon>
        <taxon>Vertebrata</taxon>
        <taxon>Euteleostomi</taxon>
        <taxon>Mammalia</taxon>
        <taxon>Eutheria</taxon>
        <taxon>Laurasiatheria</taxon>
        <taxon>Chiroptera</taxon>
        <taxon>Yangochiroptera</taxon>
        <taxon>Vespertilionidae</taxon>
        <taxon>Pipistrellus</taxon>
    </lineage>
</organism>
<evidence type="ECO:0000259" key="12">
    <source>
        <dbReference type="SMART" id="SM00429"/>
    </source>
</evidence>
<evidence type="ECO:0000256" key="4">
    <source>
        <dbReference type="ARBA" id="ARBA00022729"/>
    </source>
</evidence>
<dbReference type="CDD" id="cd00102">
    <property type="entry name" value="IPT"/>
    <property type="match status" value="1"/>
</dbReference>
<dbReference type="Pfam" id="PF01437">
    <property type="entry name" value="PSI"/>
    <property type="match status" value="1"/>
</dbReference>
<feature type="domain" description="PSI" evidence="11">
    <location>
        <begin position="455"/>
        <end position="508"/>
    </location>
</feature>
<keyword evidence="15" id="KW-1185">Reference proteome</keyword>
<dbReference type="InterPro" id="IPR013548">
    <property type="entry name" value="Plexin_cytoplasmic_RasGAP_dom"/>
</dbReference>
<dbReference type="SMART" id="SM00429">
    <property type="entry name" value="IPT"/>
    <property type="match status" value="2"/>
</dbReference>
<name>A0ABN9ZXX7_PIPNA</name>
<evidence type="ECO:0000256" key="8">
    <source>
        <dbReference type="ARBA" id="ARBA00023180"/>
    </source>
</evidence>
<keyword evidence="4 10" id="KW-0732">Signal</keyword>
<evidence type="ECO:0000313" key="14">
    <source>
        <dbReference type="EMBL" id="CAK6443103.1"/>
    </source>
</evidence>
<proteinExistence type="inferred from homology"/>
<feature type="signal peptide" evidence="10">
    <location>
        <begin position="1"/>
        <end position="35"/>
    </location>
</feature>
<comment type="subcellular location">
    <subcellularLocation>
        <location evidence="1">Membrane</location>
        <topology evidence="1">Single-pass membrane protein</topology>
    </subcellularLocation>
</comment>
<dbReference type="SUPFAM" id="SSF48350">
    <property type="entry name" value="GTPase activation domain, GAP"/>
    <property type="match status" value="1"/>
</dbReference>
<evidence type="ECO:0000259" key="13">
    <source>
        <dbReference type="SMART" id="SM00630"/>
    </source>
</evidence>
<dbReference type="InterPro" id="IPR016201">
    <property type="entry name" value="PSI"/>
</dbReference>
<dbReference type="Pfam" id="PF08337">
    <property type="entry name" value="Plexin_cytopl"/>
    <property type="match status" value="1"/>
</dbReference>
<keyword evidence="8" id="KW-0325">Glycoprotein</keyword>
<evidence type="ECO:0000259" key="11">
    <source>
        <dbReference type="SMART" id="SM00423"/>
    </source>
</evidence>
<dbReference type="InterPro" id="IPR046800">
    <property type="entry name" value="Plexin_RBD"/>
</dbReference>
<evidence type="ECO:0000256" key="5">
    <source>
        <dbReference type="ARBA" id="ARBA00022989"/>
    </source>
</evidence>
<dbReference type="SUPFAM" id="SSF101912">
    <property type="entry name" value="Sema domain"/>
    <property type="match status" value="1"/>
</dbReference>
<dbReference type="InterPro" id="IPR015943">
    <property type="entry name" value="WD40/YVTN_repeat-like_dom_sf"/>
</dbReference>
<dbReference type="Gene3D" id="3.30.1680.10">
    <property type="entry name" value="ligand-binding face of the semaphorins, domain 2"/>
    <property type="match status" value="1"/>
</dbReference>
<sequence length="1575" mass="175526">MEVSRRRRAPPRPQRPAAPLPLLACLLALAAPGRGADEPVWRAEQAIGAIAVSRADGVFVASGSCLDQLDYSLERRLSRLYRDRAGNCTEPVSLAPPARPRPGSSFSKLLLPYREGAVGLGGLLLTGWTFGRGACEVRPLGNLSLSSLRNGTEVVSCHPQGSTAGVVFRLGQGTPWYLAVAATYALPETETSSRCNPAASDRQTAIAIKNTEGRSFDTDELGRLKLHGGGAGSLHFVDAFLWNASVYFPYYPYNYTSGHAAGWPSMARIAQSVEVKFQGQAALDCGHGHPDGRRLLLSSSLVEALGLWAGVFSAATGEGPERRSPVTTALCLFRMSEIQARAKNCSRDFEGPEPSCKEDQPEKVQPIAPSTMIHSDLTSVYGTVVMNRAVLFLGTGDGQLLKVILGENLASNCPEVIYEIKEETPVFYKLVPHPEKNIYIYLTAGKEVRRVRVANCHKHKSCSECLAAADPHCGWCHSLQRCTFKDDCVHPENSENWLDISSGAKMCPQIHISQRSRDKTTVTLVGSVSPRHSGCVVKNVDTGRELCKGKSVPNETCTCSIPTTTSYKDVLVVDVTFSFGSWHLSKRFNFTNCSSFRECPACIGTGCAWCKSERKCIHPFTACSPSDYYRNQEPCQAAVEKPAPSKTAGGGGFEGIKTNRTTRGGQVFSVKSIEPQKISTLGKSNVIVTGANFTRASDNIVMILKGTSTCDKDVVRVSHVLNDTHMKFSLPSSRKEMKDVCIQFNGGNCSSVGSLSYIALPRCSLIYPATTWISGGQNITIMGRNFDVIDNLIISHELKGNINVSEQCVATNCSFSAPSLKTSKVRTNVTVKLRVQETYLDCGSLQYLEDPRFTGYRVDPEVDTELEVKILKENDNFNISKKDIEITLFHGENKQLNCSFENITRNQDLTTILCKVKGIRAASSIASSSKRVHVKLGNLELDVEQESVASPLYFLIGLPILLVIVIFVAVGVTRHKSKELSRKQSQQLELLESELRKEIRDGFAELQMDKLDVVDSFGTVPFLDYKHFALRTFFPESGGFTHIFTEDMHNRDANAKNESLTALDALICNKSFLVTVIHTLEKQKNFSVKDRCLFASFLTIALQTKLVYLTSILEVLTRDLMEQSSNMQPKLMLRRTESVVEKLLTNWMSVCLSGFLRETVGEPFYLLVTTLNQKINKGPVDVITCKALYTLNEDWLLWQVPEFSTVALNVVFEKIPENDSADVCRNISVNVLDCDTIGQAKEKIFQAFLSKNGSPYGLQLNEICLELQVGTRQKELLDIDSSSVILEDGITKLNTIGHYEISNGSTIKVFKKIANFTSDVEYSDDHCHLILPDSEAFQDVQGKRHRGKHKFKVKEMYLTKLLSTKVAIHSVLEKLFRSIWSLPNSRAPFAIKYFFDFLDAQAENKKITDPDVVHIWKTNSLPLRFWVNILKNPQFVFDIKKTPHIDGCLSVIAQAFMDAFSLTEQQLGKEAPTNKLLYAKDIPTYKEEVKSYYKAIRDLPPLSPLEMEEFLTQESKKHENEFNEEVALTEIYKYIVKYFDEILNKLERERGLEEAQKQLLHVKVLFDEKKKCKWM</sequence>
<keyword evidence="6 9" id="KW-0472">Membrane</keyword>
<evidence type="ECO:0000256" key="3">
    <source>
        <dbReference type="ARBA" id="ARBA00022692"/>
    </source>
</evidence>